<evidence type="ECO:0000313" key="11">
    <source>
        <dbReference type="Proteomes" id="UP000005396"/>
    </source>
</evidence>
<keyword evidence="5 7" id="KW-1133">Transmembrane helix</keyword>
<dbReference type="Pfam" id="PF00664">
    <property type="entry name" value="ABC_membrane"/>
    <property type="match status" value="1"/>
</dbReference>
<dbReference type="GO" id="GO:0005886">
    <property type="term" value="C:plasma membrane"/>
    <property type="evidence" value="ECO:0007669"/>
    <property type="project" value="UniProtKB-SubCell"/>
</dbReference>
<reference evidence="10 11" key="2">
    <citation type="submission" date="2007-09" db="EMBL/GenBank/DDBJ databases">
        <title>Draft genome sequence of Clostridium bolteae (ATCC BAA-613).</title>
        <authorList>
            <person name="Sudarsanam P."/>
            <person name="Ley R."/>
            <person name="Guruge J."/>
            <person name="Turnbaugh P.J."/>
            <person name="Mahowald M."/>
            <person name="Liep D."/>
            <person name="Gordon J."/>
        </authorList>
    </citation>
    <scope>NUCLEOTIDE SEQUENCE [LARGE SCALE GENOMIC DNA]</scope>
    <source>
        <strain evidence="11">ATCC BAA-613 / DSM 15670 / CCUG 46953 / JCM 12243 / WAL 16351</strain>
    </source>
</reference>
<dbReference type="SUPFAM" id="SSF52540">
    <property type="entry name" value="P-loop containing nucleoside triphosphate hydrolases"/>
    <property type="match status" value="1"/>
</dbReference>
<feature type="domain" description="ABC transmembrane type-1" evidence="9">
    <location>
        <begin position="27"/>
        <end position="304"/>
    </location>
</feature>
<evidence type="ECO:0000256" key="4">
    <source>
        <dbReference type="ARBA" id="ARBA00022840"/>
    </source>
</evidence>
<dbReference type="Proteomes" id="UP000005396">
    <property type="component" value="Unassembled WGS sequence"/>
</dbReference>
<evidence type="ECO:0008006" key="12">
    <source>
        <dbReference type="Google" id="ProtNLM"/>
    </source>
</evidence>
<sequence>MEGCKMRELFKKHFALTDKGAKDLQKASAASFFAYVINFFPAMLLLLLVDELLLNNVKETGLYLWGSILVLAVMWILLRIEYDALYNTTYQESANLRTEIADILTKLPLSYFSRHDLSDLAQTIMADVAAIEHAMSHAMAKAVGFLFFFPLLSVLLLLGNVKLGLAIILPILLGFGLLLLSKNLQIRESFKHYQKLRDNSESFQEAIENQQEIKSFGLTQKIRQTLYQKMEESEKIHLRAEISAGIPMLCSNVILQFAFVLVILIGVQMLHTGEINILYFLGYVLASIKVRESVEAVSMNVAELYYLDSMCKRIREIRETKIQQGKDQTISSYDIEFDQVSFSYDKDTEVLKNISFAAKQNEVTALVGVSGCGKTSILRLMSRLYDYDSGSIRIGGLDIKEISTKSLFEKIAIVFQDVTLFNASVLENIRIGKKTATDEEVIQAARLANCEEFIRRLPEGYKTMIGENGATLSGGERQRLSIARAFLKDSPIIILDEIAASLDVENEKKIQDSLNRLILDKTVVIISHRLKSVENADKIVVIDCGRVEASGTHLELLKTSPTYNNLVEKAKLTEEFQY</sequence>
<evidence type="ECO:0000256" key="7">
    <source>
        <dbReference type="SAM" id="Phobius"/>
    </source>
</evidence>
<gene>
    <name evidence="10" type="ORF">CLOBOL_02115</name>
</gene>
<comment type="caution">
    <text evidence="10">The sequence shown here is derived from an EMBL/GenBank/DDBJ whole genome shotgun (WGS) entry which is preliminary data.</text>
</comment>
<evidence type="ECO:0000313" key="10">
    <source>
        <dbReference type="EMBL" id="EDP17538.1"/>
    </source>
</evidence>
<feature type="transmembrane region" description="Helical" evidence="7">
    <location>
        <begin position="249"/>
        <end position="270"/>
    </location>
</feature>
<evidence type="ECO:0000259" key="9">
    <source>
        <dbReference type="PROSITE" id="PS50929"/>
    </source>
</evidence>
<evidence type="ECO:0000256" key="6">
    <source>
        <dbReference type="ARBA" id="ARBA00023136"/>
    </source>
</evidence>
<dbReference type="FunFam" id="3.40.50.300:FF:001443">
    <property type="entry name" value="ABC transporter, ATP-binding protein"/>
    <property type="match status" value="1"/>
</dbReference>
<evidence type="ECO:0000256" key="1">
    <source>
        <dbReference type="ARBA" id="ARBA00004651"/>
    </source>
</evidence>
<dbReference type="InterPro" id="IPR011527">
    <property type="entry name" value="ABC1_TM_dom"/>
</dbReference>
<dbReference type="InterPro" id="IPR039421">
    <property type="entry name" value="Type_1_exporter"/>
</dbReference>
<evidence type="ECO:0000256" key="3">
    <source>
        <dbReference type="ARBA" id="ARBA00022741"/>
    </source>
</evidence>
<dbReference type="InterPro" id="IPR003593">
    <property type="entry name" value="AAA+_ATPase"/>
</dbReference>
<keyword evidence="3" id="KW-0547">Nucleotide-binding</keyword>
<dbReference type="SMART" id="SM00382">
    <property type="entry name" value="AAA"/>
    <property type="match status" value="1"/>
</dbReference>
<proteinExistence type="predicted"/>
<dbReference type="HOGENOM" id="CLU_000604_84_9_9"/>
<accession>A8RN67</accession>
<reference evidence="10 11" key="1">
    <citation type="submission" date="2007-08" db="EMBL/GenBank/DDBJ databases">
        <authorList>
            <person name="Fulton L."/>
            <person name="Clifton S."/>
            <person name="Fulton B."/>
            <person name="Xu J."/>
            <person name="Minx P."/>
            <person name="Pepin K.H."/>
            <person name="Johnson M."/>
            <person name="Thiruvilangam P."/>
            <person name="Bhonagiri V."/>
            <person name="Nash W.E."/>
            <person name="Mardis E.R."/>
            <person name="Wilson R.K."/>
        </authorList>
    </citation>
    <scope>NUCLEOTIDE SEQUENCE [LARGE SCALE GENOMIC DNA]</scope>
    <source>
        <strain evidence="11">ATCC BAA-613 / DSM 15670 / CCUG 46953 / JCM 12243 / WAL 16351</strain>
    </source>
</reference>
<dbReference type="PANTHER" id="PTHR24221">
    <property type="entry name" value="ATP-BINDING CASSETTE SUB-FAMILY B"/>
    <property type="match status" value="1"/>
</dbReference>
<dbReference type="PANTHER" id="PTHR24221:SF397">
    <property type="entry name" value="ABC TRANSPORTER, ATP-BINDING TRANSMEMBRANE PROTEIN"/>
    <property type="match status" value="1"/>
</dbReference>
<dbReference type="PaxDb" id="411902-CLOBOL_02115"/>
<evidence type="ECO:0000256" key="5">
    <source>
        <dbReference type="ARBA" id="ARBA00022989"/>
    </source>
</evidence>
<dbReference type="GO" id="GO:0005524">
    <property type="term" value="F:ATP binding"/>
    <property type="evidence" value="ECO:0007669"/>
    <property type="project" value="UniProtKB-KW"/>
</dbReference>
<dbReference type="Gene3D" id="1.20.1560.10">
    <property type="entry name" value="ABC transporter type 1, transmembrane domain"/>
    <property type="match status" value="1"/>
</dbReference>
<dbReference type="PROSITE" id="PS50929">
    <property type="entry name" value="ABC_TM1F"/>
    <property type="match status" value="1"/>
</dbReference>
<dbReference type="PROSITE" id="PS00211">
    <property type="entry name" value="ABC_TRANSPORTER_1"/>
    <property type="match status" value="1"/>
</dbReference>
<dbReference type="InterPro" id="IPR017871">
    <property type="entry name" value="ABC_transporter-like_CS"/>
</dbReference>
<dbReference type="Pfam" id="PF00005">
    <property type="entry name" value="ABC_tran"/>
    <property type="match status" value="1"/>
</dbReference>
<organism evidence="10 11">
    <name type="scientific">Enterocloster bolteae (strain ATCC BAA-613 / DSM 15670 / CCUG 46953 / JCM 12243 / WAL 16351)</name>
    <name type="common">Clostridium bolteae</name>
    <dbReference type="NCBI Taxonomy" id="411902"/>
    <lineage>
        <taxon>Bacteria</taxon>
        <taxon>Bacillati</taxon>
        <taxon>Bacillota</taxon>
        <taxon>Clostridia</taxon>
        <taxon>Lachnospirales</taxon>
        <taxon>Lachnospiraceae</taxon>
        <taxon>Enterocloster</taxon>
    </lineage>
</organism>
<dbReference type="InterPro" id="IPR027417">
    <property type="entry name" value="P-loop_NTPase"/>
</dbReference>
<protein>
    <recommendedName>
        <fullName evidence="12">ABC transporter ATP-binding protein</fullName>
    </recommendedName>
</protein>
<dbReference type="AlphaFoldDB" id="A8RN67"/>
<feature type="transmembrane region" description="Helical" evidence="7">
    <location>
        <begin position="29"/>
        <end position="49"/>
    </location>
</feature>
<dbReference type="SUPFAM" id="SSF90123">
    <property type="entry name" value="ABC transporter transmembrane region"/>
    <property type="match status" value="1"/>
</dbReference>
<feature type="transmembrane region" description="Helical" evidence="7">
    <location>
        <begin position="138"/>
        <end position="157"/>
    </location>
</feature>
<dbReference type="InterPro" id="IPR003439">
    <property type="entry name" value="ABC_transporter-like_ATP-bd"/>
</dbReference>
<dbReference type="InterPro" id="IPR036640">
    <property type="entry name" value="ABC1_TM_sf"/>
</dbReference>
<dbReference type="Gene3D" id="3.40.50.300">
    <property type="entry name" value="P-loop containing nucleotide triphosphate hydrolases"/>
    <property type="match status" value="1"/>
</dbReference>
<dbReference type="PROSITE" id="PS50893">
    <property type="entry name" value="ABC_TRANSPORTER_2"/>
    <property type="match status" value="1"/>
</dbReference>
<evidence type="ECO:0000259" key="8">
    <source>
        <dbReference type="PROSITE" id="PS50893"/>
    </source>
</evidence>
<dbReference type="EMBL" id="ABCC02000022">
    <property type="protein sequence ID" value="EDP17538.1"/>
    <property type="molecule type" value="Genomic_DNA"/>
</dbReference>
<dbReference type="GO" id="GO:0016887">
    <property type="term" value="F:ATP hydrolysis activity"/>
    <property type="evidence" value="ECO:0007669"/>
    <property type="project" value="InterPro"/>
</dbReference>
<name>A8RN67_ENTBW</name>
<dbReference type="GO" id="GO:0034040">
    <property type="term" value="F:ATPase-coupled lipid transmembrane transporter activity"/>
    <property type="evidence" value="ECO:0007669"/>
    <property type="project" value="TreeGrafter"/>
</dbReference>
<keyword evidence="6 7" id="KW-0472">Membrane</keyword>
<feature type="transmembrane region" description="Helical" evidence="7">
    <location>
        <begin position="61"/>
        <end position="78"/>
    </location>
</feature>
<dbReference type="GO" id="GO:0140359">
    <property type="term" value="F:ABC-type transporter activity"/>
    <property type="evidence" value="ECO:0007669"/>
    <property type="project" value="InterPro"/>
</dbReference>
<evidence type="ECO:0000256" key="2">
    <source>
        <dbReference type="ARBA" id="ARBA00022692"/>
    </source>
</evidence>
<keyword evidence="2 7" id="KW-0812">Transmembrane</keyword>
<keyword evidence="4" id="KW-0067">ATP-binding</keyword>
<comment type="subcellular location">
    <subcellularLocation>
        <location evidence="1">Cell membrane</location>
        <topology evidence="1">Multi-pass membrane protein</topology>
    </subcellularLocation>
</comment>
<feature type="transmembrane region" description="Helical" evidence="7">
    <location>
        <begin position="163"/>
        <end position="181"/>
    </location>
</feature>
<feature type="domain" description="ABC transporter" evidence="8">
    <location>
        <begin position="335"/>
        <end position="569"/>
    </location>
</feature>
<dbReference type="eggNOG" id="COG1132">
    <property type="taxonomic scope" value="Bacteria"/>
</dbReference>